<keyword evidence="9" id="KW-1185">Reference proteome</keyword>
<sequence>MLNAALVGLLALVLFGPYMTYGNTVAGGGQLIRQLGYTLVAVAAIIAVRGLEVRQRLKVVPLPLLLAVGWCGLSVAWAIEPSISVRRFVLMAMTLWTVFVIVQNMRWPAVLATVRVALVVMLVLNYAAVLIDPVHAIHGGVADFDDTFVGSWYGVMGHKNQAGLVCALTIVFFAFDRGKIPRIAQFAVIAASCYFIWRSHSKTSLGVCAMAIALAAFFSYYRYQYRSALVGGLVVVATLLFGLQNFYLPAIGHLINTPMTFTGRTEIWSAVWRFIVAHPVLGAGYGSFWNIGPASPIFTYGFGWVQEVSEGHNGYLDLLAAIGPIGFLLVIAGAYVVPIVRLIGWRQAQQDTGALLMAMMIFIIGHNFTESSLFDRDTIGQVFLMLTVAAIWSVNPRSRAAESGGSDLFGWANRDETDSTARAAPARG</sequence>
<gene>
    <name evidence="8" type="primary">uppW</name>
    <name evidence="8" type="ORF">NUTIK01_26910</name>
</gene>
<proteinExistence type="predicted"/>
<feature type="transmembrane region" description="Helical" evidence="6">
    <location>
        <begin position="318"/>
        <end position="340"/>
    </location>
</feature>
<dbReference type="EMBL" id="BTFW01000001">
    <property type="protein sequence ID" value="GMM61914.1"/>
    <property type="molecule type" value="Genomic_DNA"/>
</dbReference>
<feature type="transmembrane region" description="Helical" evidence="6">
    <location>
        <begin position="32"/>
        <end position="48"/>
    </location>
</feature>
<feature type="transmembrane region" description="Helical" evidence="6">
    <location>
        <begin position="379"/>
        <end position="395"/>
    </location>
</feature>
<feature type="transmembrane region" description="Helical" evidence="6">
    <location>
        <begin position="109"/>
        <end position="131"/>
    </location>
</feature>
<evidence type="ECO:0000256" key="4">
    <source>
        <dbReference type="ARBA" id="ARBA00023136"/>
    </source>
</evidence>
<name>A0ABQ6P9K5_9SPHN</name>
<evidence type="ECO:0000256" key="1">
    <source>
        <dbReference type="ARBA" id="ARBA00004141"/>
    </source>
</evidence>
<dbReference type="InterPro" id="IPR051533">
    <property type="entry name" value="WaaL-like"/>
</dbReference>
<dbReference type="PANTHER" id="PTHR37422">
    <property type="entry name" value="TEICHURONIC ACID BIOSYNTHESIS PROTEIN TUAE"/>
    <property type="match status" value="1"/>
</dbReference>
<dbReference type="Proteomes" id="UP001187221">
    <property type="component" value="Unassembled WGS sequence"/>
</dbReference>
<feature type="domain" description="O-antigen ligase-related" evidence="7">
    <location>
        <begin position="189"/>
        <end position="331"/>
    </location>
</feature>
<evidence type="ECO:0000259" key="7">
    <source>
        <dbReference type="Pfam" id="PF04932"/>
    </source>
</evidence>
<keyword evidence="3 6" id="KW-1133">Transmembrane helix</keyword>
<dbReference type="Pfam" id="PF04932">
    <property type="entry name" value="Wzy_C"/>
    <property type="match status" value="1"/>
</dbReference>
<comment type="caution">
    <text evidence="8">The sequence shown here is derived from an EMBL/GenBank/DDBJ whole genome shotgun (WGS) entry which is preliminary data.</text>
</comment>
<organism evidence="8 9">
    <name type="scientific">Novosphingobium pituita</name>
    <dbReference type="NCBI Taxonomy" id="3056842"/>
    <lineage>
        <taxon>Bacteria</taxon>
        <taxon>Pseudomonadati</taxon>
        <taxon>Pseudomonadota</taxon>
        <taxon>Alphaproteobacteria</taxon>
        <taxon>Sphingomonadales</taxon>
        <taxon>Sphingomonadaceae</taxon>
        <taxon>Novosphingobium</taxon>
    </lineage>
</organism>
<feature type="transmembrane region" description="Helical" evidence="6">
    <location>
        <begin position="60"/>
        <end position="79"/>
    </location>
</feature>
<feature type="transmembrane region" description="Helical" evidence="6">
    <location>
        <begin position="228"/>
        <end position="248"/>
    </location>
</feature>
<accession>A0ABQ6P9K5</accession>
<evidence type="ECO:0000256" key="5">
    <source>
        <dbReference type="SAM" id="MobiDB-lite"/>
    </source>
</evidence>
<dbReference type="PANTHER" id="PTHR37422:SF17">
    <property type="entry name" value="O-ANTIGEN LIGASE"/>
    <property type="match status" value="1"/>
</dbReference>
<feature type="transmembrane region" description="Helical" evidence="6">
    <location>
        <begin position="85"/>
        <end position="102"/>
    </location>
</feature>
<feature type="transmembrane region" description="Helical" evidence="6">
    <location>
        <begin position="151"/>
        <end position="173"/>
    </location>
</feature>
<reference evidence="8 9" key="1">
    <citation type="submission" date="2023-06" db="EMBL/GenBank/DDBJ databases">
        <title>Draft genome sequence of Novosphingobium sp. strain IK01.</title>
        <authorList>
            <person name="Hatamoto M."/>
            <person name="Ikarashi T."/>
            <person name="Yamaguchi T."/>
        </authorList>
    </citation>
    <scope>NUCLEOTIDE SEQUENCE [LARGE SCALE GENOMIC DNA]</scope>
    <source>
        <strain evidence="8 9">IK01</strain>
    </source>
</reference>
<evidence type="ECO:0000313" key="8">
    <source>
        <dbReference type="EMBL" id="GMM61914.1"/>
    </source>
</evidence>
<evidence type="ECO:0000313" key="9">
    <source>
        <dbReference type="Proteomes" id="UP001187221"/>
    </source>
</evidence>
<dbReference type="InterPro" id="IPR007016">
    <property type="entry name" value="O-antigen_ligase-rel_domated"/>
</dbReference>
<feature type="transmembrane region" description="Helical" evidence="6">
    <location>
        <begin position="203"/>
        <end position="221"/>
    </location>
</feature>
<evidence type="ECO:0000256" key="3">
    <source>
        <dbReference type="ARBA" id="ARBA00022989"/>
    </source>
</evidence>
<protein>
    <submittedName>
        <fullName evidence="8">Wzy-type polysaccharide biosynthesis protein UppW</fullName>
    </submittedName>
</protein>
<evidence type="ECO:0000256" key="2">
    <source>
        <dbReference type="ARBA" id="ARBA00022692"/>
    </source>
</evidence>
<keyword evidence="4 6" id="KW-0472">Membrane</keyword>
<keyword evidence="2 6" id="KW-0812">Transmembrane</keyword>
<comment type="subcellular location">
    <subcellularLocation>
        <location evidence="1">Membrane</location>
        <topology evidence="1">Multi-pass membrane protein</topology>
    </subcellularLocation>
</comment>
<evidence type="ECO:0000256" key="6">
    <source>
        <dbReference type="SAM" id="Phobius"/>
    </source>
</evidence>
<feature type="region of interest" description="Disordered" evidence="5">
    <location>
        <begin position="399"/>
        <end position="428"/>
    </location>
</feature>
<feature type="transmembrane region" description="Helical" evidence="6">
    <location>
        <begin position="352"/>
        <end position="373"/>
    </location>
</feature>